<protein>
    <submittedName>
        <fullName evidence="1">Uncharacterized protein</fullName>
    </submittedName>
</protein>
<evidence type="ECO:0000313" key="1">
    <source>
        <dbReference type="EMBL" id="JAE14191.1"/>
    </source>
</evidence>
<dbReference type="AlphaFoldDB" id="A0A0A9FV49"/>
<reference evidence="1" key="2">
    <citation type="journal article" date="2015" name="Data Brief">
        <title>Shoot transcriptome of the giant reed, Arundo donax.</title>
        <authorList>
            <person name="Barrero R.A."/>
            <person name="Guerrero F.D."/>
            <person name="Moolhuijzen P."/>
            <person name="Goolsby J.A."/>
            <person name="Tidwell J."/>
            <person name="Bellgard S.E."/>
            <person name="Bellgard M.I."/>
        </authorList>
    </citation>
    <scope>NUCLEOTIDE SEQUENCE</scope>
    <source>
        <tissue evidence="1">Shoot tissue taken approximately 20 cm above the soil surface</tissue>
    </source>
</reference>
<accession>A0A0A9FV49</accession>
<organism evidence="1">
    <name type="scientific">Arundo donax</name>
    <name type="common">Giant reed</name>
    <name type="synonym">Donax arundinaceus</name>
    <dbReference type="NCBI Taxonomy" id="35708"/>
    <lineage>
        <taxon>Eukaryota</taxon>
        <taxon>Viridiplantae</taxon>
        <taxon>Streptophyta</taxon>
        <taxon>Embryophyta</taxon>
        <taxon>Tracheophyta</taxon>
        <taxon>Spermatophyta</taxon>
        <taxon>Magnoliopsida</taxon>
        <taxon>Liliopsida</taxon>
        <taxon>Poales</taxon>
        <taxon>Poaceae</taxon>
        <taxon>PACMAD clade</taxon>
        <taxon>Arundinoideae</taxon>
        <taxon>Arundineae</taxon>
        <taxon>Arundo</taxon>
    </lineage>
</organism>
<dbReference type="EMBL" id="GBRH01183705">
    <property type="protein sequence ID" value="JAE14191.1"/>
    <property type="molecule type" value="Transcribed_RNA"/>
</dbReference>
<proteinExistence type="predicted"/>
<sequence length="39" mass="4100">MTLIFVPINIILSEKLRVKVYFVSAMGFVGGSGATPGGE</sequence>
<name>A0A0A9FV49_ARUDO</name>
<reference evidence="1" key="1">
    <citation type="submission" date="2014-09" db="EMBL/GenBank/DDBJ databases">
        <authorList>
            <person name="Magalhaes I.L.F."/>
            <person name="Oliveira U."/>
            <person name="Santos F.R."/>
            <person name="Vidigal T.H.D.A."/>
            <person name="Brescovit A.D."/>
            <person name="Santos A.J."/>
        </authorList>
    </citation>
    <scope>NUCLEOTIDE SEQUENCE</scope>
    <source>
        <tissue evidence="1">Shoot tissue taken approximately 20 cm above the soil surface</tissue>
    </source>
</reference>